<reference evidence="1" key="1">
    <citation type="submission" date="2018-04" db="EMBL/GenBank/DDBJ databases">
        <title>Whole genome sequencing of Hypsizygus marmoreus.</title>
        <authorList>
            <person name="Choi I.-G."/>
            <person name="Min B."/>
            <person name="Kim J.-G."/>
            <person name="Kim S."/>
            <person name="Oh Y.-L."/>
            <person name="Kong W.-S."/>
            <person name="Park H."/>
            <person name="Jeong J."/>
            <person name="Song E.-S."/>
        </authorList>
    </citation>
    <scope>NUCLEOTIDE SEQUENCE [LARGE SCALE GENOMIC DNA]</scope>
    <source>
        <strain evidence="1">51987-8</strain>
    </source>
</reference>
<comment type="caution">
    <text evidence="1">The sequence shown here is derived from an EMBL/GenBank/DDBJ whole genome shotgun (WGS) entry which is preliminary data.</text>
</comment>
<dbReference type="AlphaFoldDB" id="A0A369J8B7"/>
<dbReference type="InParanoid" id="A0A369J8B7"/>
<dbReference type="EMBL" id="LUEZ02000143">
    <property type="protein sequence ID" value="RDB15704.1"/>
    <property type="molecule type" value="Genomic_DNA"/>
</dbReference>
<evidence type="ECO:0000313" key="2">
    <source>
        <dbReference type="Proteomes" id="UP000076154"/>
    </source>
</evidence>
<accession>A0A369J8B7</accession>
<organism evidence="1 2">
    <name type="scientific">Hypsizygus marmoreus</name>
    <name type="common">White beech mushroom</name>
    <name type="synonym">Agaricus marmoreus</name>
    <dbReference type="NCBI Taxonomy" id="39966"/>
    <lineage>
        <taxon>Eukaryota</taxon>
        <taxon>Fungi</taxon>
        <taxon>Dikarya</taxon>
        <taxon>Basidiomycota</taxon>
        <taxon>Agaricomycotina</taxon>
        <taxon>Agaricomycetes</taxon>
        <taxon>Agaricomycetidae</taxon>
        <taxon>Agaricales</taxon>
        <taxon>Tricholomatineae</taxon>
        <taxon>Lyophyllaceae</taxon>
        <taxon>Hypsizygus</taxon>
    </lineage>
</organism>
<dbReference type="Proteomes" id="UP000076154">
    <property type="component" value="Unassembled WGS sequence"/>
</dbReference>
<keyword evidence="2" id="KW-1185">Reference proteome</keyword>
<name>A0A369J8B7_HYPMA</name>
<proteinExistence type="predicted"/>
<gene>
    <name evidence="1" type="ORF">Hypma_003924</name>
</gene>
<evidence type="ECO:0000313" key="1">
    <source>
        <dbReference type="EMBL" id="RDB15704.1"/>
    </source>
</evidence>
<protein>
    <submittedName>
        <fullName evidence="1">Uncharacterized protein</fullName>
    </submittedName>
</protein>
<sequence length="237" mass="26656">MTDGAQHMECDSCVFGIDRSLRRPALWTRTQLVWSPVDRFGELPCLQQLDAVCCRAPFDVSHLFYTGPISFFFYTTTRLPAVCESNLYIDHHGHYAQASQQQQHLAFQEQHQYNATHNGSTLCSRPSTSPRTDPAVLQTRRVAACHPAPYVALPFRILNLCRCVKTYSTITSSTAASNGSSLLEKGRAISDIISSRLTADTSHLRVPLLAQTPHRKPVATSRFRPLLRTLKRIMRTL</sequence>